<dbReference type="Gene3D" id="3.90.650.10">
    <property type="entry name" value="PurM-like C-terminal domain"/>
    <property type="match status" value="1"/>
</dbReference>
<evidence type="ECO:0000313" key="19">
    <source>
        <dbReference type="Proteomes" id="UP000228886"/>
    </source>
</evidence>
<dbReference type="NCBIfam" id="TIGR00878">
    <property type="entry name" value="purM"/>
    <property type="match status" value="1"/>
</dbReference>
<evidence type="ECO:0000256" key="2">
    <source>
        <dbReference type="ARBA" id="ARBA00004686"/>
    </source>
</evidence>
<evidence type="ECO:0000259" key="16">
    <source>
        <dbReference type="Pfam" id="PF00586"/>
    </source>
</evidence>
<name>A0A2M7E9P2_9BACT</name>
<dbReference type="GO" id="GO:0004637">
    <property type="term" value="F:phosphoribosylamine-glycine ligase activity"/>
    <property type="evidence" value="ECO:0007669"/>
    <property type="project" value="TreeGrafter"/>
</dbReference>
<evidence type="ECO:0000256" key="4">
    <source>
        <dbReference type="ARBA" id="ARBA00013047"/>
    </source>
</evidence>
<dbReference type="GO" id="GO:0046084">
    <property type="term" value="P:adenine biosynthetic process"/>
    <property type="evidence" value="ECO:0007669"/>
    <property type="project" value="TreeGrafter"/>
</dbReference>
<dbReference type="GO" id="GO:0005524">
    <property type="term" value="F:ATP binding"/>
    <property type="evidence" value="ECO:0007669"/>
    <property type="project" value="UniProtKB-KW"/>
</dbReference>
<dbReference type="Proteomes" id="UP000228886">
    <property type="component" value="Unassembled WGS sequence"/>
</dbReference>
<dbReference type="PANTHER" id="PTHR10520">
    <property type="entry name" value="TRIFUNCTIONAL PURINE BIOSYNTHETIC PROTEIN ADENOSINE-3-RELATED"/>
    <property type="match status" value="1"/>
</dbReference>
<reference evidence="19" key="1">
    <citation type="submission" date="2017-09" db="EMBL/GenBank/DDBJ databases">
        <title>Depth-based differentiation of microbial function through sediment-hosted aquifers and enrichment of novel symbionts in the deep terrestrial subsurface.</title>
        <authorList>
            <person name="Probst A.J."/>
            <person name="Ladd B."/>
            <person name="Jarett J.K."/>
            <person name="Geller-Mcgrath D.E."/>
            <person name="Sieber C.M.K."/>
            <person name="Emerson J.B."/>
            <person name="Anantharaman K."/>
            <person name="Thomas B.C."/>
            <person name="Malmstrom R."/>
            <person name="Stieglmeier M."/>
            <person name="Klingl A."/>
            <person name="Woyke T."/>
            <person name="Ryan C.M."/>
            <person name="Banfield J.F."/>
        </authorList>
    </citation>
    <scope>NUCLEOTIDE SEQUENCE [LARGE SCALE GENOMIC DNA]</scope>
</reference>
<feature type="domain" description="PurM-like C-terminal" evidence="17">
    <location>
        <begin position="173"/>
        <end position="330"/>
    </location>
</feature>
<keyword evidence="10 15" id="KW-0067">ATP-binding</keyword>
<evidence type="ECO:0000256" key="6">
    <source>
        <dbReference type="ARBA" id="ARBA00022490"/>
    </source>
</evidence>
<feature type="domain" description="PurM-like N-terminal" evidence="16">
    <location>
        <begin position="54"/>
        <end position="160"/>
    </location>
</feature>
<protein>
    <recommendedName>
        <fullName evidence="5 15">Phosphoribosylformylglycinamidine cyclo-ligase</fullName>
        <ecNumber evidence="4 15">6.3.3.1</ecNumber>
    </recommendedName>
    <alternativeName>
        <fullName evidence="12 15">AIR synthase</fullName>
    </alternativeName>
    <alternativeName>
        <fullName evidence="13 15">AIRS</fullName>
    </alternativeName>
    <alternativeName>
        <fullName evidence="11 15">Phosphoribosyl-aminoimidazole synthetase</fullName>
    </alternativeName>
</protein>
<comment type="caution">
    <text evidence="18">The sequence shown here is derived from an EMBL/GenBank/DDBJ whole genome shotgun (WGS) entry which is preliminary data.</text>
</comment>
<dbReference type="GO" id="GO:0005829">
    <property type="term" value="C:cytosol"/>
    <property type="evidence" value="ECO:0007669"/>
    <property type="project" value="TreeGrafter"/>
</dbReference>
<dbReference type="InterPro" id="IPR010918">
    <property type="entry name" value="PurM-like_C_dom"/>
</dbReference>
<comment type="pathway">
    <text evidence="2 15">Purine metabolism; IMP biosynthesis via de novo pathway; 5-amino-1-(5-phospho-D-ribosyl)imidazole from N(2)-formyl-N(1)-(5-phospho-D-ribosyl)glycinamide: step 2/2.</text>
</comment>
<comment type="subcellular location">
    <subcellularLocation>
        <location evidence="1 15">Cytoplasm</location>
    </subcellularLocation>
</comment>
<dbReference type="Pfam" id="PF00586">
    <property type="entry name" value="AIRS"/>
    <property type="match status" value="1"/>
</dbReference>
<dbReference type="InterPro" id="IPR004733">
    <property type="entry name" value="PurM_cligase"/>
</dbReference>
<dbReference type="InterPro" id="IPR036676">
    <property type="entry name" value="PurM-like_C_sf"/>
</dbReference>
<dbReference type="Pfam" id="PF02769">
    <property type="entry name" value="AIRS_C"/>
    <property type="match status" value="1"/>
</dbReference>
<evidence type="ECO:0000256" key="7">
    <source>
        <dbReference type="ARBA" id="ARBA00022598"/>
    </source>
</evidence>
<organism evidence="18 19">
    <name type="scientific">bacterium (Candidatus Ratteibacteria) CG01_land_8_20_14_3_00_40_19</name>
    <dbReference type="NCBI Taxonomy" id="2014290"/>
    <lineage>
        <taxon>Bacteria</taxon>
        <taxon>Candidatus Ratteibacteria</taxon>
    </lineage>
</organism>
<evidence type="ECO:0000256" key="11">
    <source>
        <dbReference type="ARBA" id="ARBA00031908"/>
    </source>
</evidence>
<dbReference type="InterPro" id="IPR036921">
    <property type="entry name" value="PurM-like_N_sf"/>
</dbReference>
<evidence type="ECO:0000256" key="9">
    <source>
        <dbReference type="ARBA" id="ARBA00022755"/>
    </source>
</evidence>
<dbReference type="SUPFAM" id="SSF56042">
    <property type="entry name" value="PurM C-terminal domain-like"/>
    <property type="match status" value="1"/>
</dbReference>
<dbReference type="Gene3D" id="3.30.1330.10">
    <property type="entry name" value="PurM-like, N-terminal domain"/>
    <property type="match status" value="1"/>
</dbReference>
<proteinExistence type="inferred from homology"/>
<evidence type="ECO:0000313" key="18">
    <source>
        <dbReference type="EMBL" id="PIV64411.1"/>
    </source>
</evidence>
<dbReference type="HAMAP" id="MF_00741">
    <property type="entry name" value="AIRS"/>
    <property type="match status" value="1"/>
</dbReference>
<dbReference type="GO" id="GO:0004641">
    <property type="term" value="F:phosphoribosylformylglycinamidine cyclo-ligase activity"/>
    <property type="evidence" value="ECO:0007669"/>
    <property type="project" value="UniProtKB-UniRule"/>
</dbReference>
<dbReference type="FunFam" id="3.30.1330.10:FF:000001">
    <property type="entry name" value="Phosphoribosylformylglycinamidine cyclo-ligase"/>
    <property type="match status" value="1"/>
</dbReference>
<dbReference type="AlphaFoldDB" id="A0A2M7E9P2"/>
<comment type="catalytic activity">
    <reaction evidence="14 15">
        <text>2-formamido-N(1)-(5-O-phospho-beta-D-ribosyl)acetamidine + ATP = 5-amino-1-(5-phospho-beta-D-ribosyl)imidazole + ADP + phosphate + H(+)</text>
        <dbReference type="Rhea" id="RHEA:23032"/>
        <dbReference type="ChEBI" id="CHEBI:15378"/>
        <dbReference type="ChEBI" id="CHEBI:30616"/>
        <dbReference type="ChEBI" id="CHEBI:43474"/>
        <dbReference type="ChEBI" id="CHEBI:137981"/>
        <dbReference type="ChEBI" id="CHEBI:147287"/>
        <dbReference type="ChEBI" id="CHEBI:456216"/>
        <dbReference type="EC" id="6.3.3.1"/>
    </reaction>
</comment>
<dbReference type="CDD" id="cd02196">
    <property type="entry name" value="PurM"/>
    <property type="match status" value="1"/>
</dbReference>
<evidence type="ECO:0000256" key="12">
    <source>
        <dbReference type="ARBA" id="ARBA00032931"/>
    </source>
</evidence>
<gene>
    <name evidence="15" type="primary">purM</name>
    <name evidence="18" type="ORF">COS11_02330</name>
</gene>
<dbReference type="InterPro" id="IPR016188">
    <property type="entry name" value="PurM-like_N"/>
</dbReference>
<keyword evidence="7 15" id="KW-0436">Ligase</keyword>
<sequence>MANLTYKKAGVDIGQAGKFIEKVSSLAKRTKNLSVLSGIGKFAACFELERKYKKPVLVSSTDGVGTKILLAEELEKFDTIGIDLVAMVVNDIITTGAKPLFFLDYFAVGRLKEKRDDEILRGIVEGCSLSGCSLIGGETAQLASIYGKDGFDLGGFGVGVAEKEKIIDGRKIKVGDKVIGLASNGLHSNGYSLVRKIFPKREWKIYIPSLKKTLGQELLKPTRIYVKTILSLSKKFPLKGIAHITGGGLLGNIPRILPKGKKLAIKEGNWNIPPIFNLIKKKGKISKKEMLATFNLGIGMAIIIEEKRVKGVMNALSKMKISSFLIGEIKE</sequence>
<dbReference type="EMBL" id="PETL01000114">
    <property type="protein sequence ID" value="PIV64411.1"/>
    <property type="molecule type" value="Genomic_DNA"/>
</dbReference>
<evidence type="ECO:0000256" key="8">
    <source>
        <dbReference type="ARBA" id="ARBA00022741"/>
    </source>
</evidence>
<keyword evidence="6 15" id="KW-0963">Cytoplasm</keyword>
<dbReference type="SUPFAM" id="SSF55326">
    <property type="entry name" value="PurM N-terminal domain-like"/>
    <property type="match status" value="1"/>
</dbReference>
<dbReference type="FunFam" id="3.90.650.10:FF:000011">
    <property type="entry name" value="Phosphoribosylformylglycinamidine cyclo-ligase"/>
    <property type="match status" value="1"/>
</dbReference>
<evidence type="ECO:0000256" key="15">
    <source>
        <dbReference type="HAMAP-Rule" id="MF_00741"/>
    </source>
</evidence>
<evidence type="ECO:0000256" key="3">
    <source>
        <dbReference type="ARBA" id="ARBA00010280"/>
    </source>
</evidence>
<dbReference type="UniPathway" id="UPA00074">
    <property type="reaction ID" value="UER00129"/>
</dbReference>
<evidence type="ECO:0000256" key="14">
    <source>
        <dbReference type="ARBA" id="ARBA00049057"/>
    </source>
</evidence>
<dbReference type="GO" id="GO:0006189">
    <property type="term" value="P:'de novo' IMP biosynthetic process"/>
    <property type="evidence" value="ECO:0007669"/>
    <property type="project" value="UniProtKB-UniRule"/>
</dbReference>
<keyword evidence="9 15" id="KW-0658">Purine biosynthesis</keyword>
<keyword evidence="8 15" id="KW-0547">Nucleotide-binding</keyword>
<dbReference type="EC" id="6.3.3.1" evidence="4 15"/>
<evidence type="ECO:0000259" key="17">
    <source>
        <dbReference type="Pfam" id="PF02769"/>
    </source>
</evidence>
<dbReference type="PANTHER" id="PTHR10520:SF12">
    <property type="entry name" value="TRIFUNCTIONAL PURINE BIOSYNTHETIC PROTEIN ADENOSINE-3"/>
    <property type="match status" value="1"/>
</dbReference>
<evidence type="ECO:0000256" key="5">
    <source>
        <dbReference type="ARBA" id="ARBA00020367"/>
    </source>
</evidence>
<evidence type="ECO:0000256" key="13">
    <source>
        <dbReference type="ARBA" id="ARBA00033093"/>
    </source>
</evidence>
<evidence type="ECO:0000256" key="1">
    <source>
        <dbReference type="ARBA" id="ARBA00004496"/>
    </source>
</evidence>
<evidence type="ECO:0000256" key="10">
    <source>
        <dbReference type="ARBA" id="ARBA00022840"/>
    </source>
</evidence>
<accession>A0A2M7E9P2</accession>
<comment type="similarity">
    <text evidence="3 15">Belongs to the AIR synthase family.</text>
</comment>